<keyword evidence="2" id="KW-0012">Acyltransferase</keyword>
<dbReference type="InterPro" id="IPR016181">
    <property type="entry name" value="Acyl_CoA_acyltransferase"/>
</dbReference>
<dbReference type="PANTHER" id="PTHR43877">
    <property type="entry name" value="AMINOALKYLPHOSPHONATE N-ACETYLTRANSFERASE-RELATED-RELATED"/>
    <property type="match status" value="1"/>
</dbReference>
<organism evidence="4 5">
    <name type="scientific">Microlunatus elymi</name>
    <dbReference type="NCBI Taxonomy" id="2596828"/>
    <lineage>
        <taxon>Bacteria</taxon>
        <taxon>Bacillati</taxon>
        <taxon>Actinomycetota</taxon>
        <taxon>Actinomycetes</taxon>
        <taxon>Propionibacteriales</taxon>
        <taxon>Propionibacteriaceae</taxon>
        <taxon>Microlunatus</taxon>
    </lineage>
</organism>
<evidence type="ECO:0000313" key="5">
    <source>
        <dbReference type="Proteomes" id="UP000319263"/>
    </source>
</evidence>
<dbReference type="PROSITE" id="PS51186">
    <property type="entry name" value="GNAT"/>
    <property type="match status" value="1"/>
</dbReference>
<dbReference type="GO" id="GO:0016747">
    <property type="term" value="F:acyltransferase activity, transferring groups other than amino-acyl groups"/>
    <property type="evidence" value="ECO:0007669"/>
    <property type="project" value="InterPro"/>
</dbReference>
<feature type="domain" description="N-acetyltransferase" evidence="3">
    <location>
        <begin position="36"/>
        <end position="205"/>
    </location>
</feature>
<proteinExistence type="predicted"/>
<dbReference type="CDD" id="cd04301">
    <property type="entry name" value="NAT_SF"/>
    <property type="match status" value="1"/>
</dbReference>
<dbReference type="SUPFAM" id="SSF55729">
    <property type="entry name" value="Acyl-CoA N-acyltransferases (Nat)"/>
    <property type="match status" value="1"/>
</dbReference>
<dbReference type="Gene3D" id="3.40.630.30">
    <property type="match status" value="1"/>
</dbReference>
<dbReference type="Pfam" id="PF00583">
    <property type="entry name" value="Acetyltransf_1"/>
    <property type="match status" value="1"/>
</dbReference>
<dbReference type="EMBL" id="CP041692">
    <property type="protein sequence ID" value="QDP96300.1"/>
    <property type="molecule type" value="Genomic_DNA"/>
</dbReference>
<evidence type="ECO:0000259" key="3">
    <source>
        <dbReference type="PROSITE" id="PS51186"/>
    </source>
</evidence>
<dbReference type="KEGG" id="mik:FOE78_10670"/>
<keyword evidence="1 4" id="KW-0808">Transferase</keyword>
<protein>
    <submittedName>
        <fullName evidence="4">GNAT family N-acetyltransferase</fullName>
    </submittedName>
</protein>
<dbReference type="InterPro" id="IPR050832">
    <property type="entry name" value="Bact_Acetyltransf"/>
</dbReference>
<reference evidence="4 5" key="1">
    <citation type="submission" date="2019-07" db="EMBL/GenBank/DDBJ databases">
        <title>Microlunatus dokdonensis sp. nov. isolated from the rhizospheric soil of the wild plant Elymus tsukushiensis.</title>
        <authorList>
            <person name="Ghim S.-Y."/>
            <person name="Hwang Y.-J."/>
            <person name="Son J.-S."/>
            <person name="Shin J.-H."/>
        </authorList>
    </citation>
    <scope>NUCLEOTIDE SEQUENCE [LARGE SCALE GENOMIC DNA]</scope>
    <source>
        <strain evidence="4 5">KUDC0627</strain>
    </source>
</reference>
<evidence type="ECO:0000313" key="4">
    <source>
        <dbReference type="EMBL" id="QDP96300.1"/>
    </source>
</evidence>
<dbReference type="InterPro" id="IPR000182">
    <property type="entry name" value="GNAT_dom"/>
</dbReference>
<accession>A0A516PYQ5</accession>
<evidence type="ECO:0000256" key="2">
    <source>
        <dbReference type="ARBA" id="ARBA00023315"/>
    </source>
</evidence>
<evidence type="ECO:0000256" key="1">
    <source>
        <dbReference type="ARBA" id="ARBA00022679"/>
    </source>
</evidence>
<dbReference type="OrthoDB" id="5243635at2"/>
<keyword evidence="5" id="KW-1185">Reference proteome</keyword>
<sequence>MEATHRHPVSVKWITIASRVTSPAVTAHSDPHPIADSVRLALPAEAAAIAAIQRRSWPERLPEPVSEQLLGQADLEQMAELWEQAISRPPQARYRVLVAIGNEQLVGFATTTPSPDTDAHPQTDGAIDEFVIDRPAQRQGHGSRLLNACADTLRADGFTHARWWLVSTDDITRRFLQEAGWAPDGAHREIGTEDGSHRIKQIRLHTDITES</sequence>
<dbReference type="Proteomes" id="UP000319263">
    <property type="component" value="Chromosome"/>
</dbReference>
<dbReference type="AlphaFoldDB" id="A0A516PYQ5"/>
<gene>
    <name evidence="4" type="ORF">FOE78_10670</name>
</gene>
<name>A0A516PYQ5_9ACTN</name>